<sequence>MLLKNLHSLLQLPIFSNGADKGIEPNCPINIPLSCSNKTDIDNSCCFEYPGGIFLQTQFWNYFPSKNDLNETELVKELGPLDSFTIHGLWPDNCHGGYQQFCNRSLQIDDVYYLLHDKKFNNNDTSLQISGEKLLEYLDLYWKSNNGNHESLWIHEFNKHGTCISTIRPECYTEWGANSVDRKRAVYDYFRITYNLFKKLDTFSTLEKNNIVPSVDNSYSLEQIEAALSKEFEGKKVFIGCDRHNSLNEVWYYNHLKGSLLSEMFVPMDSLAIRTNCKKDGIKFFPKGYVPPFRRRPNKGARYRGVVRLSNINNGDQMQGFLIKNGHWMSQGTPANYELIKSPYGNYYLRTNQGFCDIISSSSNELVCKFRNIKDAGQFDFDPTKGGDGYIGYSGNYNWGGDTYPRRRNQSPIFSVDDEQNSKKYKFKLKFIKN</sequence>
<dbReference type="Gene3D" id="3.90.730.10">
    <property type="entry name" value="Ribonuclease T2-like"/>
    <property type="match status" value="1"/>
</dbReference>
<name>A0A6C1E2U1_SACPS</name>
<keyword evidence="5" id="KW-0963">Cytoplasm</keyword>
<evidence type="ECO:0000259" key="18">
    <source>
        <dbReference type="Pfam" id="PF25488"/>
    </source>
</evidence>
<evidence type="ECO:0000256" key="8">
    <source>
        <dbReference type="ARBA" id="ARBA00022729"/>
    </source>
</evidence>
<evidence type="ECO:0000313" key="20">
    <source>
        <dbReference type="Proteomes" id="UP000501346"/>
    </source>
</evidence>
<dbReference type="InterPro" id="IPR018188">
    <property type="entry name" value="RNase_T2_His_AS_1"/>
</dbReference>
<gene>
    <name evidence="19" type="primary">RNY1_1</name>
    <name evidence="19" type="ORF">GRS66_005286</name>
</gene>
<evidence type="ECO:0000313" key="19">
    <source>
        <dbReference type="EMBL" id="QID82854.1"/>
    </source>
</evidence>
<keyword evidence="13" id="KW-0456">Lyase</keyword>
<keyword evidence="7" id="KW-0540">Nuclease</keyword>
<dbReference type="FunFam" id="3.90.730.10:FF:000004">
    <property type="entry name" value="Ribonuclease T2-like"/>
    <property type="match status" value="1"/>
</dbReference>
<dbReference type="OrthoDB" id="435754at2759"/>
<dbReference type="InterPro" id="IPR057328">
    <property type="entry name" value="RNaseT2L_C"/>
</dbReference>
<evidence type="ECO:0000256" key="15">
    <source>
        <dbReference type="ARBA" id="ARBA00071169"/>
    </source>
</evidence>
<dbReference type="GO" id="GO:0005576">
    <property type="term" value="C:extracellular region"/>
    <property type="evidence" value="ECO:0007669"/>
    <property type="project" value="TreeGrafter"/>
</dbReference>
<keyword evidence="12" id="KW-0325">Glycoprotein</keyword>
<evidence type="ECO:0000256" key="3">
    <source>
        <dbReference type="ARBA" id="ARBA00007469"/>
    </source>
</evidence>
<comment type="similarity">
    <text evidence="3 17">Belongs to the RNase T2 family.</text>
</comment>
<feature type="domain" description="RNase T2-like C-terminal" evidence="18">
    <location>
        <begin position="311"/>
        <end position="427"/>
    </location>
</feature>
<dbReference type="Pfam" id="PF00445">
    <property type="entry name" value="Ribonuclease_T2"/>
    <property type="match status" value="1"/>
</dbReference>
<dbReference type="InterPro" id="IPR001568">
    <property type="entry name" value="RNase_T2-like"/>
</dbReference>
<evidence type="ECO:0000256" key="1">
    <source>
        <dbReference type="ARBA" id="ARBA00004410"/>
    </source>
</evidence>
<dbReference type="GO" id="GO:0006401">
    <property type="term" value="P:RNA catabolic process"/>
    <property type="evidence" value="ECO:0007669"/>
    <property type="project" value="TreeGrafter"/>
</dbReference>
<dbReference type="Proteomes" id="UP000501346">
    <property type="component" value="Chromosome ScXVI"/>
</dbReference>
<evidence type="ECO:0000256" key="4">
    <source>
        <dbReference type="ARBA" id="ARBA00012571"/>
    </source>
</evidence>
<evidence type="ECO:0000256" key="10">
    <source>
        <dbReference type="ARBA" id="ARBA00022801"/>
    </source>
</evidence>
<dbReference type="InterPro" id="IPR033697">
    <property type="entry name" value="Ribonuclease_T2_eukaryotic"/>
</dbReference>
<evidence type="ECO:0000256" key="17">
    <source>
        <dbReference type="RuleBase" id="RU004328"/>
    </source>
</evidence>
<dbReference type="AlphaFoldDB" id="A0A6C1E2U1"/>
<evidence type="ECO:0000256" key="7">
    <source>
        <dbReference type="ARBA" id="ARBA00022722"/>
    </source>
</evidence>
<evidence type="ECO:0000256" key="2">
    <source>
        <dbReference type="ARBA" id="ARBA00004496"/>
    </source>
</evidence>
<keyword evidence="11" id="KW-1015">Disulfide bond</keyword>
<dbReference type="GO" id="GO:0033897">
    <property type="term" value="F:ribonuclease T2 activity"/>
    <property type="evidence" value="ECO:0007669"/>
    <property type="project" value="UniProtKB-EC"/>
</dbReference>
<protein>
    <recommendedName>
        <fullName evidence="15">Ribonuclease T2-like</fullName>
        <ecNumber evidence="4">4.6.1.19</ecNumber>
    </recommendedName>
</protein>
<keyword evidence="9" id="KW-0255">Endonuclease</keyword>
<dbReference type="PANTHER" id="PTHR11240">
    <property type="entry name" value="RIBONUCLEASE T2"/>
    <property type="match status" value="1"/>
</dbReference>
<dbReference type="GO" id="GO:0016787">
    <property type="term" value="F:hydrolase activity"/>
    <property type="evidence" value="ECO:0007669"/>
    <property type="project" value="UniProtKB-KW"/>
</dbReference>
<dbReference type="EC" id="4.6.1.19" evidence="4"/>
<dbReference type="SUPFAM" id="SSF55895">
    <property type="entry name" value="Ribonuclease Rh-like"/>
    <property type="match status" value="1"/>
</dbReference>
<accession>A0A6C1E2U1</accession>
<proteinExistence type="inferred from homology"/>
<keyword evidence="20" id="KW-1185">Reference proteome</keyword>
<evidence type="ECO:0000256" key="11">
    <source>
        <dbReference type="ARBA" id="ARBA00023157"/>
    </source>
</evidence>
<reference evidence="19 20" key="1">
    <citation type="journal article" date="2019" name="BMC Genomics">
        <title>Chromosome level assembly and comparative genome analysis confirm lager-brewing yeasts originated from a single hybridization.</title>
        <authorList>
            <person name="Salazar A.N."/>
            <person name="Gorter de Vries A.R."/>
            <person name="van den Broek M."/>
            <person name="Brouwers N."/>
            <person name="de la Torre Cortes P."/>
            <person name="Kuijpers N.G.A."/>
            <person name="Daran J.G."/>
            <person name="Abeel T."/>
        </authorList>
    </citation>
    <scope>NUCLEOTIDE SEQUENCE [LARGE SCALE GENOMIC DNA]</scope>
    <source>
        <strain evidence="19 20">CBS 1483</strain>
    </source>
</reference>
<keyword evidence="6" id="KW-0926">Vacuole</keyword>
<dbReference type="PROSITE" id="PS00530">
    <property type="entry name" value="RNASE_T2_1"/>
    <property type="match status" value="1"/>
</dbReference>
<dbReference type="InterPro" id="IPR036430">
    <property type="entry name" value="RNase_T2-like_sf"/>
</dbReference>
<evidence type="ECO:0000256" key="12">
    <source>
        <dbReference type="ARBA" id="ARBA00023180"/>
    </source>
</evidence>
<dbReference type="EMBL" id="CP048997">
    <property type="protein sequence ID" value="QID82854.1"/>
    <property type="molecule type" value="Genomic_DNA"/>
</dbReference>
<keyword evidence="8" id="KW-0732">Signal</keyword>
<evidence type="ECO:0000256" key="13">
    <source>
        <dbReference type="ARBA" id="ARBA00023239"/>
    </source>
</evidence>
<evidence type="ECO:0000256" key="16">
    <source>
        <dbReference type="PIRSR" id="PIRSR633697-1"/>
    </source>
</evidence>
<dbReference type="PANTHER" id="PTHR11240:SF22">
    <property type="entry name" value="RIBONUCLEASE T2"/>
    <property type="match status" value="1"/>
</dbReference>
<dbReference type="PROSITE" id="PS00531">
    <property type="entry name" value="RNASE_T2_2"/>
    <property type="match status" value="1"/>
</dbReference>
<comment type="function">
    <text evidence="14">Rnase which modulates cell survival under stress conditions. Released from the vacuole to the cytoplasm during stress to promote tRNA and rRNA cleavage and to activate separately a downstream pathway that promotes cell death. Involved in cell size, vacuolar morphology and growth at high temperatures and high salt concentration.</text>
</comment>
<feature type="active site" evidence="16">
    <location>
        <position position="160"/>
    </location>
</feature>
<dbReference type="GO" id="GO:0005775">
    <property type="term" value="C:vacuolar lumen"/>
    <property type="evidence" value="ECO:0007669"/>
    <property type="project" value="UniProtKB-SubCell"/>
</dbReference>
<feature type="active site" evidence="16">
    <location>
        <position position="87"/>
    </location>
</feature>
<evidence type="ECO:0000256" key="9">
    <source>
        <dbReference type="ARBA" id="ARBA00022759"/>
    </source>
</evidence>
<evidence type="ECO:0000256" key="14">
    <source>
        <dbReference type="ARBA" id="ARBA00025494"/>
    </source>
</evidence>
<keyword evidence="10" id="KW-0378">Hydrolase</keyword>
<organism evidence="19 20">
    <name type="scientific">Saccharomyces pastorianus</name>
    <name type="common">Lager yeast</name>
    <name type="synonym">Saccharomyces cerevisiae x Saccharomyces eubayanus</name>
    <dbReference type="NCBI Taxonomy" id="27292"/>
    <lineage>
        <taxon>Eukaryota</taxon>
        <taxon>Fungi</taxon>
        <taxon>Dikarya</taxon>
        <taxon>Ascomycota</taxon>
        <taxon>Saccharomycotina</taxon>
        <taxon>Saccharomycetes</taxon>
        <taxon>Saccharomycetales</taxon>
        <taxon>Saccharomycetaceae</taxon>
        <taxon>Saccharomyces</taxon>
    </lineage>
</organism>
<dbReference type="GO" id="GO:0003723">
    <property type="term" value="F:RNA binding"/>
    <property type="evidence" value="ECO:0007669"/>
    <property type="project" value="InterPro"/>
</dbReference>
<dbReference type="Pfam" id="PF25488">
    <property type="entry name" value="RNaseT2L_C"/>
    <property type="match status" value="1"/>
</dbReference>
<comment type="subcellular location">
    <subcellularLocation>
        <location evidence="2">Cytoplasm</location>
    </subcellularLocation>
    <subcellularLocation>
        <location evidence="1">Vacuole lumen</location>
    </subcellularLocation>
</comment>
<evidence type="ECO:0000256" key="6">
    <source>
        <dbReference type="ARBA" id="ARBA00022554"/>
    </source>
</evidence>
<dbReference type="CDD" id="cd01061">
    <property type="entry name" value="RNase_T2_euk"/>
    <property type="match status" value="1"/>
</dbReference>
<evidence type="ECO:0000256" key="5">
    <source>
        <dbReference type="ARBA" id="ARBA00022490"/>
    </source>
</evidence>
<feature type="active site" evidence="16">
    <location>
        <position position="156"/>
    </location>
</feature>
<dbReference type="InterPro" id="IPR033130">
    <property type="entry name" value="RNase_T2_His_AS_2"/>
</dbReference>